<dbReference type="InterPro" id="IPR036390">
    <property type="entry name" value="WH_DNA-bd_sf"/>
</dbReference>
<dbReference type="InterPro" id="IPR000847">
    <property type="entry name" value="LysR_HTH_N"/>
</dbReference>
<dbReference type="Pfam" id="PF00126">
    <property type="entry name" value="HTH_1"/>
    <property type="match status" value="1"/>
</dbReference>
<evidence type="ECO:0000313" key="5">
    <source>
        <dbReference type="EMBL" id="BAU94067.1"/>
    </source>
</evidence>
<accession>A0A160PK93</accession>
<dbReference type="SUPFAM" id="SSF46785">
    <property type="entry name" value="Winged helix' DNA-binding domain"/>
    <property type="match status" value="1"/>
</dbReference>
<dbReference type="Proteomes" id="UP000218288">
    <property type="component" value="Plasmid pMPPM01"/>
</dbReference>
<dbReference type="FunFam" id="1.10.10.10:FF:000001">
    <property type="entry name" value="LysR family transcriptional regulator"/>
    <property type="match status" value="1"/>
</dbReference>
<reference evidence="5 6" key="1">
    <citation type="journal article" date="2016" name="Genome Announc.">
        <title>Complete Genome Sequence of Methylobacterium populi P-1M, Isolated from Pink-Pigmented Household Biofilm.</title>
        <authorList>
            <person name="Morohoshi T."/>
            <person name="Ikeda T."/>
        </authorList>
    </citation>
    <scope>NUCLEOTIDE SEQUENCE [LARGE SCALE GENOMIC DNA]</scope>
    <source>
        <strain evidence="5 6">P-1M</strain>
        <plasmid evidence="6">Plasmid pmppm01 dna</plasmid>
    </source>
</reference>
<dbReference type="AlphaFoldDB" id="A0A160PK93"/>
<dbReference type="GO" id="GO:0003700">
    <property type="term" value="F:DNA-binding transcription factor activity"/>
    <property type="evidence" value="ECO:0007669"/>
    <property type="project" value="InterPro"/>
</dbReference>
<dbReference type="PRINTS" id="PR00039">
    <property type="entry name" value="HTHLYSR"/>
</dbReference>
<dbReference type="PANTHER" id="PTHR30346">
    <property type="entry name" value="TRANSCRIPTIONAL DUAL REGULATOR HCAR-RELATED"/>
    <property type="match status" value="1"/>
</dbReference>
<keyword evidence="5" id="KW-0614">Plasmid</keyword>
<geneLocation type="plasmid" evidence="6">
    <name>pmppm01 dna</name>
</geneLocation>
<dbReference type="Gene3D" id="1.10.10.10">
    <property type="entry name" value="Winged helix-like DNA-binding domain superfamily/Winged helix DNA-binding domain"/>
    <property type="match status" value="1"/>
</dbReference>
<name>A0A160PK93_9HYPH</name>
<keyword evidence="4" id="KW-0804">Transcription</keyword>
<evidence type="ECO:0000256" key="2">
    <source>
        <dbReference type="ARBA" id="ARBA00023015"/>
    </source>
</evidence>
<dbReference type="InterPro" id="IPR005119">
    <property type="entry name" value="LysR_subst-bd"/>
</dbReference>
<dbReference type="GO" id="GO:0003677">
    <property type="term" value="F:DNA binding"/>
    <property type="evidence" value="ECO:0007669"/>
    <property type="project" value="UniProtKB-KW"/>
</dbReference>
<dbReference type="GO" id="GO:0032993">
    <property type="term" value="C:protein-DNA complex"/>
    <property type="evidence" value="ECO:0007669"/>
    <property type="project" value="TreeGrafter"/>
</dbReference>
<dbReference type="PROSITE" id="PS50931">
    <property type="entry name" value="HTH_LYSR"/>
    <property type="match status" value="1"/>
</dbReference>
<evidence type="ECO:0000256" key="1">
    <source>
        <dbReference type="ARBA" id="ARBA00009437"/>
    </source>
</evidence>
<dbReference type="SUPFAM" id="SSF53850">
    <property type="entry name" value="Periplasmic binding protein-like II"/>
    <property type="match status" value="1"/>
</dbReference>
<dbReference type="Pfam" id="PF03466">
    <property type="entry name" value="LysR_substrate"/>
    <property type="match status" value="1"/>
</dbReference>
<organism evidence="5 6">
    <name type="scientific">Methylorubrum populi</name>
    <dbReference type="NCBI Taxonomy" id="223967"/>
    <lineage>
        <taxon>Bacteria</taxon>
        <taxon>Pseudomonadati</taxon>
        <taxon>Pseudomonadota</taxon>
        <taxon>Alphaproteobacteria</taxon>
        <taxon>Hyphomicrobiales</taxon>
        <taxon>Methylobacteriaceae</taxon>
        <taxon>Methylorubrum</taxon>
    </lineage>
</organism>
<evidence type="ECO:0000313" key="6">
    <source>
        <dbReference type="Proteomes" id="UP000218288"/>
    </source>
</evidence>
<evidence type="ECO:0000256" key="3">
    <source>
        <dbReference type="ARBA" id="ARBA00023125"/>
    </source>
</evidence>
<evidence type="ECO:0000256" key="4">
    <source>
        <dbReference type="ARBA" id="ARBA00023163"/>
    </source>
</evidence>
<dbReference type="InterPro" id="IPR036388">
    <property type="entry name" value="WH-like_DNA-bd_sf"/>
</dbReference>
<dbReference type="EMBL" id="AP014810">
    <property type="protein sequence ID" value="BAU94067.1"/>
    <property type="molecule type" value="Genomic_DNA"/>
</dbReference>
<protein>
    <submittedName>
        <fullName evidence="5">Transcriptional regulator, LysR family</fullName>
    </submittedName>
</protein>
<keyword evidence="2" id="KW-0805">Transcription regulation</keyword>
<comment type="similarity">
    <text evidence="1">Belongs to the LysR transcriptional regulatory family.</text>
</comment>
<dbReference type="Gene3D" id="3.40.190.10">
    <property type="entry name" value="Periplasmic binding protein-like II"/>
    <property type="match status" value="2"/>
</dbReference>
<proteinExistence type="inferred from homology"/>
<dbReference type="PANTHER" id="PTHR30346:SF29">
    <property type="entry name" value="LYSR SUBSTRATE-BINDING"/>
    <property type="match status" value="1"/>
</dbReference>
<dbReference type="RefSeq" id="WP_063986895.1">
    <property type="nucleotide sequence ID" value="NZ_AP014810.1"/>
</dbReference>
<gene>
    <name evidence="5" type="ORF">MPPM_5462</name>
</gene>
<keyword evidence="3" id="KW-0238">DNA-binding</keyword>
<dbReference type="OrthoDB" id="7260751at2"/>
<dbReference type="CDD" id="cd05466">
    <property type="entry name" value="PBP2_LTTR_substrate"/>
    <property type="match status" value="1"/>
</dbReference>
<sequence>MEIHEIRYFLAVSELGNFTKAAERCSVTQPALTRAIQKLEDELGGLLFSRERGHVHLTDLGRLLEPEFSEMNAGRERAKRAASRFLRLEGAQLTLGVMCTIGPMRFVGFLNHFRVAHPGIELTLIEGVPARLSEMLLAGELDVAIMAQPDGFCDNLRASPIYEERFTVACGLLHEFARRNAISMSDMEGQIYLQRINCEYRDRLAELLREQGTGILRSHRSEREDWIQSMVAAGMGVCFLPEFSVTLPGIALLPVMDPVVSRQVCLVTVAGRRWSSPLAALVAALGRYRWPPSRFDLGEEVTPEPLVSA</sequence>